<dbReference type="PROSITE" id="PS51968">
    <property type="entry name" value="GRH_CP2_DB"/>
    <property type="match status" value="1"/>
</dbReference>
<sequence length="90" mass="10459">MKSVVMLMFREEKSPEDEIKAWQFWHGRQHSVKQRILDAAANNSIVSSSVLSSELKQDLLENVIIIKLHWSRPERNNTEFGSEKRDHGLA</sequence>
<keyword evidence="1" id="KW-0539">Nucleus</keyword>
<protein>
    <recommendedName>
        <fullName evidence="2">Grh/CP2 DB domain-containing protein</fullName>
    </recommendedName>
</protein>
<dbReference type="GO" id="GO:0000978">
    <property type="term" value="F:RNA polymerase II cis-regulatory region sequence-specific DNA binding"/>
    <property type="evidence" value="ECO:0007669"/>
    <property type="project" value="TreeGrafter"/>
</dbReference>
<organism evidence="3">
    <name type="scientific">Timema douglasi</name>
    <name type="common">Walking stick</name>
    <dbReference type="NCBI Taxonomy" id="61478"/>
    <lineage>
        <taxon>Eukaryota</taxon>
        <taxon>Metazoa</taxon>
        <taxon>Ecdysozoa</taxon>
        <taxon>Arthropoda</taxon>
        <taxon>Hexapoda</taxon>
        <taxon>Insecta</taxon>
        <taxon>Pterygota</taxon>
        <taxon>Neoptera</taxon>
        <taxon>Polyneoptera</taxon>
        <taxon>Phasmatodea</taxon>
        <taxon>Timematodea</taxon>
        <taxon>Timematoidea</taxon>
        <taxon>Timematidae</taxon>
        <taxon>Timema</taxon>
    </lineage>
</organism>
<dbReference type="GO" id="GO:0001228">
    <property type="term" value="F:DNA-binding transcription activator activity, RNA polymerase II-specific"/>
    <property type="evidence" value="ECO:0007669"/>
    <property type="project" value="TreeGrafter"/>
</dbReference>
<comment type="subcellular location">
    <subcellularLocation>
        <location evidence="1">Nucleus</location>
    </subcellularLocation>
</comment>
<dbReference type="GO" id="GO:0005634">
    <property type="term" value="C:nucleus"/>
    <property type="evidence" value="ECO:0007669"/>
    <property type="project" value="UniProtKB-SubCell"/>
</dbReference>
<reference evidence="3" key="1">
    <citation type="submission" date="2020-11" db="EMBL/GenBank/DDBJ databases">
        <authorList>
            <person name="Tran Van P."/>
        </authorList>
    </citation>
    <scope>NUCLEOTIDE SEQUENCE</scope>
</reference>
<dbReference type="AlphaFoldDB" id="A0A7R8VGF2"/>
<dbReference type="PANTHER" id="PTHR11037:SF20">
    <property type="entry name" value="PROTEIN GRAINYHEAD"/>
    <property type="match status" value="1"/>
</dbReference>
<accession>A0A7R8VGF2</accession>
<dbReference type="Pfam" id="PF04516">
    <property type="entry name" value="CP2"/>
    <property type="match status" value="1"/>
</dbReference>
<dbReference type="EMBL" id="OA565985">
    <property type="protein sequence ID" value="CAD7198077.1"/>
    <property type="molecule type" value="Genomic_DNA"/>
</dbReference>
<gene>
    <name evidence="3" type="ORF">TDIB3V08_LOCUS4366</name>
</gene>
<keyword evidence="1" id="KW-0238">DNA-binding</keyword>
<proteinExistence type="predicted"/>
<dbReference type="PANTHER" id="PTHR11037">
    <property type="entry name" value="TRANSCRIPTION FACTOR CP2"/>
    <property type="match status" value="1"/>
</dbReference>
<dbReference type="InterPro" id="IPR007604">
    <property type="entry name" value="CP2"/>
</dbReference>
<evidence type="ECO:0000259" key="2">
    <source>
        <dbReference type="PROSITE" id="PS51968"/>
    </source>
</evidence>
<evidence type="ECO:0000256" key="1">
    <source>
        <dbReference type="PROSITE-ProRule" id="PRU01313"/>
    </source>
</evidence>
<dbReference type="InterPro" id="IPR040167">
    <property type="entry name" value="TF_CP2-like"/>
</dbReference>
<feature type="domain" description="Grh/CP2 DB" evidence="2">
    <location>
        <begin position="1"/>
        <end position="90"/>
    </location>
</feature>
<name>A0A7R8VGF2_TIMDO</name>
<evidence type="ECO:0000313" key="3">
    <source>
        <dbReference type="EMBL" id="CAD7198077.1"/>
    </source>
</evidence>